<comment type="caution">
    <text evidence="1">The sequence shown here is derived from an EMBL/GenBank/DDBJ whole genome shotgun (WGS) entry which is preliminary data.</text>
</comment>
<sequence length="678" mass="72859">MTQMQNQPGAARRWLGRSAFRARLVAVMALSTTLFSGLAHAALPWSTPFDAQKDAAVLIVLGQSNAEGWTTSLTPTELAARSNLANVHGLSRAANLKVNAQSVTWSPYSVKDSNLGDNYNGGATINLAGEFAQRWQQAINDGQKLPDLYVVHIAWGGQGFGPRTGTDNRWSPSRNPADVQSLYPLARRTLALAASNLMRQGKRVRVIGLHWNQWETDNQAGWMNSAQEAQSGFAAQLNGIASALGEADFPIYLYRPRSTIYSRRFYGGNLTKFNYIAQGLTQLASSGSKFRLLDAADAVSASGASLFNPSGAATGERYGIFQGDTVHYTPDVQRWFARKQWDLVFTSGVYGGEVRSVDASLVPAGTVPSTGCLNPLATGNADFGGDCAHDLLFSNGQGGYVIWQMKNGRILANSGLLSATLPWTPIAQRDFNGDGRTDVLWYQPVEDRYVLWTMGANGRAQSAQVMTKHVPGWKVVGVADFDGDGKADLLWHNAATGQALVWLMNGASTAPMQAAPALTLPAGYQVKATADFKGLGRAQVLLHNPTTDDYRLWTLTGRALTAEEALPSHEPGWSVWATGDVNGDGKADILWFNAATRGRVTWLMDGARRLAGQGQSVLPAGQQQLQAADVSGQGRVSILLRDPQTGAMQIEDPVSGALTPFASQPSLGWMPVAVDALH</sequence>
<evidence type="ECO:0000313" key="2">
    <source>
        <dbReference type="Proteomes" id="UP001364695"/>
    </source>
</evidence>
<reference evidence="1" key="1">
    <citation type="submission" date="2023-10" db="EMBL/GenBank/DDBJ databases">
        <title>Amphibacter perezi, gen. nov., sp. nov. a novel taxa of the family Comamonadaceae, class Betaproteobacteria isolated from the skin microbiota of Pelophylax perezi from different populations.</title>
        <authorList>
            <person name="Costa S."/>
            <person name="Proenca D.N."/>
            <person name="Lopes I."/>
            <person name="Morais P.V."/>
        </authorList>
    </citation>
    <scope>NUCLEOTIDE SEQUENCE</scope>
    <source>
        <strain evidence="1">SL12-8</strain>
    </source>
</reference>
<gene>
    <name evidence="1" type="ORF">RV045_12965</name>
</gene>
<evidence type="ECO:0000313" key="1">
    <source>
        <dbReference type="EMBL" id="MEJ7139330.1"/>
    </source>
</evidence>
<protein>
    <submittedName>
        <fullName evidence="1">FG-GAP and VCBS repeat-containing protein</fullName>
    </submittedName>
</protein>
<proteinExistence type="predicted"/>
<name>A0ACC6P517_9BURK</name>
<accession>A0ACC6P517</accession>
<dbReference type="EMBL" id="JAWDIE010000024">
    <property type="protein sequence ID" value="MEJ7139330.1"/>
    <property type="molecule type" value="Genomic_DNA"/>
</dbReference>
<keyword evidence="2" id="KW-1185">Reference proteome</keyword>
<organism evidence="1 2">
    <name type="scientific">Amphibiibacter pelophylacis</name>
    <dbReference type="NCBI Taxonomy" id="1799477"/>
    <lineage>
        <taxon>Bacteria</taxon>
        <taxon>Pseudomonadati</taxon>
        <taxon>Pseudomonadota</taxon>
        <taxon>Betaproteobacteria</taxon>
        <taxon>Burkholderiales</taxon>
        <taxon>Sphaerotilaceae</taxon>
        <taxon>Amphibiibacter</taxon>
    </lineage>
</organism>
<dbReference type="Proteomes" id="UP001364695">
    <property type="component" value="Unassembled WGS sequence"/>
</dbReference>